<gene>
    <name evidence="2" type="ORF">CMEL01_16468</name>
</gene>
<evidence type="ECO:0000313" key="2">
    <source>
        <dbReference type="EMBL" id="KAK1456455.1"/>
    </source>
</evidence>
<protein>
    <submittedName>
        <fullName evidence="2">Uncharacterized protein</fullName>
    </submittedName>
</protein>
<dbReference type="EMBL" id="MLGG01000021">
    <property type="protein sequence ID" value="KAK1456455.1"/>
    <property type="molecule type" value="Genomic_DNA"/>
</dbReference>
<evidence type="ECO:0000256" key="1">
    <source>
        <dbReference type="SAM" id="MobiDB-lite"/>
    </source>
</evidence>
<name>A0AAI9UDQ2_9PEZI</name>
<comment type="caution">
    <text evidence="2">The sequence shown here is derived from an EMBL/GenBank/DDBJ whole genome shotgun (WGS) entry which is preliminary data.</text>
</comment>
<accession>A0AAI9UDQ2</accession>
<feature type="region of interest" description="Disordered" evidence="1">
    <location>
        <begin position="1"/>
        <end position="61"/>
    </location>
</feature>
<dbReference type="AlphaFoldDB" id="A0AAI9UDQ2"/>
<keyword evidence="3" id="KW-1185">Reference proteome</keyword>
<proteinExistence type="predicted"/>
<organism evidence="2 3">
    <name type="scientific">Colletotrichum melonis</name>
    <dbReference type="NCBI Taxonomy" id="1209925"/>
    <lineage>
        <taxon>Eukaryota</taxon>
        <taxon>Fungi</taxon>
        <taxon>Dikarya</taxon>
        <taxon>Ascomycota</taxon>
        <taxon>Pezizomycotina</taxon>
        <taxon>Sordariomycetes</taxon>
        <taxon>Hypocreomycetidae</taxon>
        <taxon>Glomerellales</taxon>
        <taxon>Glomerellaceae</taxon>
        <taxon>Colletotrichum</taxon>
        <taxon>Colletotrichum acutatum species complex</taxon>
    </lineage>
</organism>
<reference evidence="2 3" key="1">
    <citation type="submission" date="2016-10" db="EMBL/GenBank/DDBJ databases">
        <title>The genome sequence of Colletotrichum fioriniae PJ7.</title>
        <authorList>
            <person name="Baroncelli R."/>
        </authorList>
    </citation>
    <scope>NUCLEOTIDE SEQUENCE [LARGE SCALE GENOMIC DNA]</scope>
    <source>
        <strain evidence="2">Col 31</strain>
    </source>
</reference>
<evidence type="ECO:0000313" key="3">
    <source>
        <dbReference type="Proteomes" id="UP001239795"/>
    </source>
</evidence>
<sequence length="287" mass="31331">MPLPPPSRHTLPQPLRHPSIISHPAVRPRNPSRPPRNPLLRQTPLRRPQNSSSDIDQPLSIRLLPTIHPKIRHHTRATRPAERPLHVLRRLERLGRPAELETLGHGGGDAALGNTDPCYGVDSRLKTAVVAGVYAGRPLSRVNGREPGFVGFILEHGGLGAGDSEGDAAAVALCAEDLFAVYADFSPVSRCRRRGFRFVLLGIPNVHLFAVHAREPFIESPARRGGRVDVRPDIPDGGYIILIRVKDGRRDNPVVVDDAHVSDVAAARTAKVPCARGRRVAIGRERG</sequence>
<dbReference type="Proteomes" id="UP001239795">
    <property type="component" value="Unassembled WGS sequence"/>
</dbReference>